<gene>
    <name evidence="2" type="ORF">Ccrd_021013</name>
</gene>
<dbReference type="EMBL" id="LEKV01003307">
    <property type="protein sequence ID" value="KVI00735.1"/>
    <property type="molecule type" value="Genomic_DNA"/>
</dbReference>
<accession>A0A118K0G5</accession>
<sequence length="68" mass="7921">MVMSPMTFQAVMDAAKMTEKEKNLQYGERGNEKRKWDEPPNDLRRPKFTRKDAVRSAAAHCSALEFKF</sequence>
<dbReference type="Proteomes" id="UP000243975">
    <property type="component" value="Unassembled WGS sequence"/>
</dbReference>
<evidence type="ECO:0000313" key="2">
    <source>
        <dbReference type="EMBL" id="KVI00735.1"/>
    </source>
</evidence>
<evidence type="ECO:0000313" key="3">
    <source>
        <dbReference type="Proteomes" id="UP000243975"/>
    </source>
</evidence>
<proteinExistence type="predicted"/>
<name>A0A118K0G5_CYNCS</name>
<keyword evidence="3" id="KW-1185">Reference proteome</keyword>
<dbReference type="Gramene" id="KVI00735">
    <property type="protein sequence ID" value="KVI00735"/>
    <property type="gene ID" value="Ccrd_021013"/>
</dbReference>
<feature type="region of interest" description="Disordered" evidence="1">
    <location>
        <begin position="19"/>
        <end position="48"/>
    </location>
</feature>
<evidence type="ECO:0000256" key="1">
    <source>
        <dbReference type="SAM" id="MobiDB-lite"/>
    </source>
</evidence>
<protein>
    <submittedName>
        <fullName evidence="2">Uncharacterized protein</fullName>
    </submittedName>
</protein>
<dbReference type="AlphaFoldDB" id="A0A118K0G5"/>
<organism evidence="2 3">
    <name type="scientific">Cynara cardunculus var. scolymus</name>
    <name type="common">Globe artichoke</name>
    <name type="synonym">Cynara scolymus</name>
    <dbReference type="NCBI Taxonomy" id="59895"/>
    <lineage>
        <taxon>Eukaryota</taxon>
        <taxon>Viridiplantae</taxon>
        <taxon>Streptophyta</taxon>
        <taxon>Embryophyta</taxon>
        <taxon>Tracheophyta</taxon>
        <taxon>Spermatophyta</taxon>
        <taxon>Magnoliopsida</taxon>
        <taxon>eudicotyledons</taxon>
        <taxon>Gunneridae</taxon>
        <taxon>Pentapetalae</taxon>
        <taxon>asterids</taxon>
        <taxon>campanulids</taxon>
        <taxon>Asterales</taxon>
        <taxon>Asteraceae</taxon>
        <taxon>Carduoideae</taxon>
        <taxon>Cardueae</taxon>
        <taxon>Carduinae</taxon>
        <taxon>Cynara</taxon>
    </lineage>
</organism>
<reference evidence="2 3" key="1">
    <citation type="journal article" date="2016" name="Sci. Rep.">
        <title>The genome sequence of the outbreeding globe artichoke constructed de novo incorporating a phase-aware low-pass sequencing strategy of F1 progeny.</title>
        <authorList>
            <person name="Scaglione D."/>
            <person name="Reyes-Chin-Wo S."/>
            <person name="Acquadro A."/>
            <person name="Froenicke L."/>
            <person name="Portis E."/>
            <person name="Beitel C."/>
            <person name="Tirone M."/>
            <person name="Mauro R."/>
            <person name="Lo Monaco A."/>
            <person name="Mauromicale G."/>
            <person name="Faccioli P."/>
            <person name="Cattivelli L."/>
            <person name="Rieseberg L."/>
            <person name="Michelmore R."/>
            <person name="Lanteri S."/>
        </authorList>
    </citation>
    <scope>NUCLEOTIDE SEQUENCE [LARGE SCALE GENOMIC DNA]</scope>
    <source>
        <strain evidence="2">2C</strain>
    </source>
</reference>
<comment type="caution">
    <text evidence="2">The sequence shown here is derived from an EMBL/GenBank/DDBJ whole genome shotgun (WGS) entry which is preliminary data.</text>
</comment>